<protein>
    <submittedName>
        <fullName evidence="1">Uncharacterized protein</fullName>
    </submittedName>
</protein>
<reference evidence="2" key="1">
    <citation type="journal article" date="2007" name="Science">
        <title>Evolutionary and biomedical insights from the rhesus macaque genome.</title>
        <authorList>
            <person name="Gibbs R.A."/>
            <person name="Rogers J."/>
            <person name="Katze M.G."/>
            <person name="Bumgarner R."/>
            <person name="Weinstock G.M."/>
            <person name="Mardis E.R."/>
            <person name="Remington K.A."/>
            <person name="Strausberg R.L."/>
            <person name="Venter J.C."/>
            <person name="Wilson R.K."/>
            <person name="Batzer M.A."/>
            <person name="Bustamante C.D."/>
            <person name="Eichler E.E."/>
            <person name="Hahn M.W."/>
            <person name="Hardison R.C."/>
            <person name="Makova K.D."/>
            <person name="Miller W."/>
            <person name="Milosavljevic A."/>
            <person name="Palermo R.E."/>
            <person name="Siepel A."/>
            <person name="Sikela J.M."/>
            <person name="Attaway T."/>
            <person name="Bell S."/>
            <person name="Bernard K.E."/>
            <person name="Buhay C.J."/>
            <person name="Chandrabose M.N."/>
            <person name="Dao M."/>
            <person name="Davis C."/>
            <person name="Delehaunty K.D."/>
            <person name="Ding Y."/>
            <person name="Dinh H.H."/>
            <person name="Dugan-Rocha S."/>
            <person name="Fulton L.A."/>
            <person name="Gabisi R.A."/>
            <person name="Garner T.T."/>
            <person name="Godfrey J."/>
            <person name="Hawes A.C."/>
            <person name="Hernandez J."/>
            <person name="Hines S."/>
            <person name="Holder M."/>
            <person name="Hume J."/>
            <person name="Jhangiani S.N."/>
            <person name="Joshi V."/>
            <person name="Khan Z.M."/>
            <person name="Kirkness E.F."/>
            <person name="Cree A."/>
            <person name="Fowler R.G."/>
            <person name="Lee S."/>
            <person name="Lewis L.R."/>
            <person name="Li Z."/>
            <person name="Liu Y.-S."/>
            <person name="Moore S.M."/>
            <person name="Muzny D."/>
            <person name="Nazareth L.V."/>
            <person name="Ngo D.N."/>
            <person name="Okwuonu G.O."/>
            <person name="Pai G."/>
            <person name="Parker D."/>
            <person name="Paul H.A."/>
            <person name="Pfannkoch C."/>
            <person name="Pohl C.S."/>
            <person name="Rogers Y.-H.C."/>
            <person name="Ruiz S.J."/>
            <person name="Sabo A."/>
            <person name="Santibanez J."/>
            <person name="Schneider B.W."/>
            <person name="Smith S.M."/>
            <person name="Sodergren E."/>
            <person name="Svatek A.F."/>
            <person name="Utterback T.R."/>
            <person name="Vattathil S."/>
            <person name="Warren W."/>
            <person name="White C.S."/>
            <person name="Chinwalla A.T."/>
            <person name="Feng Y."/>
            <person name="Halpern A.L."/>
            <person name="Hillier L.W."/>
            <person name="Huang X."/>
            <person name="Minx P."/>
            <person name="Nelson J.O."/>
            <person name="Pepin K.H."/>
            <person name="Qin X."/>
            <person name="Sutton G.G."/>
            <person name="Venter E."/>
            <person name="Walenz B.P."/>
            <person name="Wallis J.W."/>
            <person name="Worley K.C."/>
            <person name="Yang S.-P."/>
            <person name="Jones S.M."/>
            <person name="Marra M.A."/>
            <person name="Rocchi M."/>
            <person name="Schein J.E."/>
            <person name="Baertsch R."/>
            <person name="Clarke L."/>
            <person name="Csuros M."/>
            <person name="Glasscock J."/>
            <person name="Harris R.A."/>
            <person name="Havlak P."/>
            <person name="Jackson A.R."/>
            <person name="Jiang H."/>
            <person name="Liu Y."/>
            <person name="Messina D.N."/>
            <person name="Shen Y."/>
            <person name="Song H.X.-Z."/>
            <person name="Wylie T."/>
            <person name="Zhang L."/>
            <person name="Birney E."/>
            <person name="Han K."/>
            <person name="Konkel M.K."/>
            <person name="Lee J."/>
            <person name="Smit A.F.A."/>
            <person name="Ullmer B."/>
            <person name="Wang H."/>
            <person name="Xing J."/>
            <person name="Burhans R."/>
            <person name="Cheng Z."/>
            <person name="Karro J.E."/>
            <person name="Ma J."/>
            <person name="Raney B."/>
            <person name="She X."/>
            <person name="Cox M.J."/>
            <person name="Demuth J.P."/>
            <person name="Dumas L.J."/>
            <person name="Han S.-G."/>
            <person name="Hopkins J."/>
            <person name="Karimpour-Fard A."/>
            <person name="Kim Y.H."/>
            <person name="Pollack J.R."/>
            <person name="Vinar T."/>
            <person name="Addo-Quaye C."/>
            <person name="Degenhardt J."/>
            <person name="Denby A."/>
            <person name="Hubisz M.J."/>
            <person name="Indap A."/>
            <person name="Kosiol C."/>
            <person name="Lahn B.T."/>
            <person name="Lawson H.A."/>
            <person name="Marklein A."/>
            <person name="Nielsen R."/>
            <person name="Vallender E.J."/>
            <person name="Clark A.G."/>
            <person name="Ferguson B."/>
            <person name="Hernandez R.D."/>
            <person name="Hirani K."/>
            <person name="Kehrer-Sawatzki H."/>
            <person name="Kolb J."/>
            <person name="Patil S."/>
            <person name="Pu L.-L."/>
            <person name="Ren Y."/>
            <person name="Smith D.G."/>
            <person name="Wheeler D.A."/>
            <person name="Schenck I."/>
            <person name="Ball E.V."/>
            <person name="Chen R."/>
            <person name="Cooper D.N."/>
            <person name="Giardine B."/>
            <person name="Hsu F."/>
            <person name="Kent W.J."/>
            <person name="Lesk A."/>
            <person name="Nelson D.L."/>
            <person name="O'brien W.E."/>
            <person name="Pruefer K."/>
            <person name="Stenson P.D."/>
            <person name="Wallace J.C."/>
            <person name="Ke H."/>
            <person name="Liu X.-M."/>
            <person name="Wang P."/>
            <person name="Xiang A.P."/>
            <person name="Yang F."/>
            <person name="Barber G.P."/>
            <person name="Haussler D."/>
            <person name="Karolchik D."/>
            <person name="Kern A.D."/>
            <person name="Kuhn R.M."/>
            <person name="Smith K.E."/>
            <person name="Zwieg A.S."/>
        </authorList>
    </citation>
    <scope>NUCLEOTIDE SEQUENCE [LARGE SCALE GENOMIC DNA]</scope>
    <source>
        <strain evidence="2">17573</strain>
    </source>
</reference>
<accession>A0A5F8AF77</accession>
<keyword evidence="2" id="KW-1185">Reference proteome</keyword>
<dbReference type="Proteomes" id="UP000006718">
    <property type="component" value="Chromosome 14"/>
</dbReference>
<dbReference type="Bgee" id="ENSMMUG00000064232">
    <property type="expression patterns" value="Expressed in cerebellar cortex and 20 other cell types or tissues"/>
</dbReference>
<proteinExistence type="predicted"/>
<dbReference type="Ensembl" id="ENSMMUT00000093582.1">
    <property type="protein sequence ID" value="ENSMMUP00000073536.1"/>
    <property type="gene ID" value="ENSMMUG00000064232.1"/>
</dbReference>
<evidence type="ECO:0000313" key="2">
    <source>
        <dbReference type="Proteomes" id="UP000006718"/>
    </source>
</evidence>
<sequence length="79" mass="9565">MKQLRVCCVLMFLYFITPFLQHYFCGIYLPFCFLDTRAWFYYQGCAQGPGFKRSSHHRFPKCWDCRCDSWHPDFAAFLT</sequence>
<dbReference type="GeneTree" id="ENSGT00960000190678"/>
<dbReference type="AlphaFoldDB" id="A0A5F8AF77"/>
<organism evidence="1 2">
    <name type="scientific">Macaca mulatta</name>
    <name type="common">Rhesus macaque</name>
    <dbReference type="NCBI Taxonomy" id="9544"/>
    <lineage>
        <taxon>Eukaryota</taxon>
        <taxon>Metazoa</taxon>
        <taxon>Chordata</taxon>
        <taxon>Craniata</taxon>
        <taxon>Vertebrata</taxon>
        <taxon>Euteleostomi</taxon>
        <taxon>Mammalia</taxon>
        <taxon>Eutheria</taxon>
        <taxon>Euarchontoglires</taxon>
        <taxon>Primates</taxon>
        <taxon>Haplorrhini</taxon>
        <taxon>Catarrhini</taxon>
        <taxon>Cercopithecidae</taxon>
        <taxon>Cercopithecinae</taxon>
        <taxon>Macaca</taxon>
    </lineage>
</organism>
<reference evidence="1" key="2">
    <citation type="submission" date="2018-06" db="EMBL/GenBank/DDBJ databases">
        <authorList>
            <person name="Dutcher S."/>
            <person name="Fulton R."/>
            <person name="Lindsay T."/>
        </authorList>
    </citation>
    <scope>NUCLEOTIDE SEQUENCE [LARGE SCALE GENOMIC DNA]</scope>
    <source>
        <strain evidence="1">17573</strain>
    </source>
</reference>
<dbReference type="VEuPathDB" id="HostDB:ENSMMUG00000064232"/>
<name>A0A5F8AF77_MACMU</name>
<evidence type="ECO:0000313" key="1">
    <source>
        <dbReference type="Ensembl" id="ENSMMUP00000075594.1"/>
    </source>
</evidence>
<reference evidence="1" key="3">
    <citation type="submission" date="2019-01" db="EMBL/GenBank/DDBJ databases">
        <authorList>
            <person name="Graves T."/>
            <person name="Eichler E.E."/>
            <person name="Wilson R.K."/>
        </authorList>
    </citation>
    <scope>NUCLEOTIDE SEQUENCE [LARGE SCALE GENOMIC DNA]</scope>
    <source>
        <strain evidence="1">17573</strain>
    </source>
</reference>
<dbReference type="Ensembl" id="ENSMMUT00000102355.1">
    <property type="protein sequence ID" value="ENSMMUP00000075594.1"/>
    <property type="gene ID" value="ENSMMUG00000064232.1"/>
</dbReference>
<reference evidence="1" key="4">
    <citation type="submission" date="2025-05" db="UniProtKB">
        <authorList>
            <consortium name="Ensembl"/>
        </authorList>
    </citation>
    <scope>IDENTIFICATION</scope>
    <source>
        <strain evidence="1">17573</strain>
    </source>
</reference>